<feature type="region of interest" description="Disordered" evidence="2">
    <location>
        <begin position="1527"/>
        <end position="1561"/>
    </location>
</feature>
<feature type="compositionally biased region" description="Basic and acidic residues" evidence="2">
    <location>
        <begin position="256"/>
        <end position="283"/>
    </location>
</feature>
<evidence type="ECO:0000259" key="3">
    <source>
        <dbReference type="SMART" id="SM01214"/>
    </source>
</evidence>
<reference evidence="4" key="1">
    <citation type="submission" date="2022-12" db="EMBL/GenBank/DDBJ databases">
        <title>Chromosome-level genome assembly of the bean flower thrips Megalurothrips usitatus.</title>
        <authorList>
            <person name="Ma L."/>
            <person name="Liu Q."/>
            <person name="Li H."/>
            <person name="Cai W."/>
        </authorList>
    </citation>
    <scope>NUCLEOTIDE SEQUENCE</scope>
    <source>
        <strain evidence="4">Cailab_2022a</strain>
    </source>
</reference>
<dbReference type="EMBL" id="JAPTSV010000002">
    <property type="protein sequence ID" value="KAJ1530729.1"/>
    <property type="molecule type" value="Genomic_DNA"/>
</dbReference>
<dbReference type="InterPro" id="IPR019441">
    <property type="entry name" value="FMP27/BLTP2/Hobbit_GFWDK_RBG"/>
</dbReference>
<gene>
    <name evidence="4" type="ORF">ONE63_005585</name>
</gene>
<keyword evidence="5" id="KW-1185">Reference proteome</keyword>
<feature type="domain" description="FMP27/BLTP2/Hobbit GFWDK motif-containing RBG unit" evidence="3">
    <location>
        <begin position="1068"/>
        <end position="1200"/>
    </location>
</feature>
<sequence length="2265" mass="257053">MEGLGVFCVICVVLYYFVSLLLPRVLAWLFKQRFHVEVHIGKISFLYFRLQDVHIKKNELSVHIEEVGFRSNFFSSEVTKLLAVVLRDVRINKDVGNYGDGSRTRHRLPDDWSHIDFRNKKIPPSIITFAQFMAVHITNFNAMLLHQQSPEWLVHATAAEVNLDGSVVHSARSLLVNVMLVNAAAKLLRHPPASDKSTPQTCLGELSFGVTLEAMMAAQGSLSVEKLHVSLEHLKAVINDGLYTFAAQRWKKEVHHNRDSGKKDCKGNRERKSPRSDVAEHTRPQLYSPSMVLSSLSPLIPKDMTLKMENSHLTGMRAASSTEFHASLNSLQIQTSFLLKLAGIHGESIVPEVSVGLQLDEFDVRDEREKVFLLQKLTLKAGLENKFLKVNLCLNKLSGTYNHRAVHSWVSTNFLRTSHSLHSSYSSHISHDPYSHCSSYSEDMEVEPRELSKKNAGQSWVHEILSGCKVSGSLELFDVSTRLRMSSSEGSACIGCNHIRLGLDQVFNLKCVTATQPLEDWSGELLIEALWCRLGLSKNDFDVDIYQRRRCHVWGTPLFLGVMLLNARGRAGVIFPHKLDGMLNMLCGEWSPQLAVFIAHALKCYGDYKRQREIVKRHQKSDPQLLSFLNSCAISANITNANLFFITDPQVGVMTRLDSIIVEKGFKSVMSLEGCKAVSLIPSGNPYNCLKSEEVKASCAHIQQARIQYDNQEISVQLLEEIFAVWSANFHLRILAVGEDLAQFFSQIIDKPRMTSEEGRLKSSFWNVLSQVNVVAPGQIKLGISLSENHNMLVTTGDVSCCIGPETSGYAANSVLIAVDDQDIFHIDNILMKTLLDMEELRLERINTEGFQLEWNKTWLTTISSFRAIFPYEHKFADAVRKELVSIVKWLKMIHHRPKAPFTSKSPLPADMVIKVKEFLFEMSDDPFEVKLRDNFELLEDEYKESLKRQKMLDAKVQELCKEHLLMPAGKVDELYSSLSMKNAEIYIQRSKQMNQTPPRTRLFAWLMTDLEIMALADPSIHGAENVVKNMTEIDPDSPWPEEGLEFSTLWCRSVSASCKEWKFQLRDFPQPLLYIQELSIWGRLVGAEQVAPKRAKRGVTIDLGDPWGKVLVDRSMTSLKFYHDFNCDVETFKYAFGPCWEPVIAQCNLSFTHISPPSLDPSPTLPFWDKMRLLFHGRLTMVTRSLTVLLHASLDPYNTTEEMELTWRDVALDWTNAKVVLKGSLNVYVRTASKYDDCRLLFLPDLRMTIKLGWVCLADPNDHHSVMPCAPDKLPEYSSNQEHDSFRAFRSQSLNISISMETRQNPNGPPDPTVLLYGSTLRWFESLKLILSGVTRPTRRGALFNNCRPKKKQLSRHYRKVHLSLVFHRFHVSYWMSSAMQRGFEVTGGRVTCSSEHTLSMVTIDDGLKHRPRAEWAIMYMNCESNDAEIWLKSALLGDESKEHILHRQPVEKCYFLSVSKVSYGREAALSHNNERPVDTPSHRLVVHGLKGAWTKKNRDVAFALFDTFVKTKQLKKNLSTEALKGFRSENTTTPLKSRGRPSDGQLTPPPNPNLQAAGIQATPSPMTKIQSGHAASMLQQLIAEADKKSVVFSDDLSTQTRDQSLQGVAACQEDDVMHKNWLIALVNSQVLLKGCETKGYVIISAAKAEVLQRIHRPAWRDHTLVSKTTWVGSLECMQYYATVSAGENDSIDENIMWLSVENIQEKDSKVIADLPDLPHIVGSGQSVGGVVSETVGGSSTEDNSAIQLQRIVSRCNCEFFYVGYGDSSIDPSTLGEAQVPPLPLDEGAPWERRERAVDAFTLMHHDLNVSTNSLQYAMLLDIINNLLLYVEPHRKERLDRLQRLRFQLQLLSRQEDERKPIQQLQNYVRSLVSKLRRLEKDTYLLQRALGEEPENPNILAQMEALEDAVYECKEHLNAENEELDMMLSCYKERQLSATQKVATSRSDKPITTVRASEISFKHAKWQLTDSDGQLGIAHLILSNFLYTKHSKSDDSVEHLLELGYVSVENLLPNETYKEVLVPTESPNIMPVDRKKTLRVFCRERAPVAGISIMEHFEINVVPITIGLTKKFYTTMLKFCFPERDPDNIEGDQVDMSDIDAETRSLGRASSSSRISGSSKQKKMKDSNFYVPIEHKDDVEKMKERAEKNKLFIYIKIPEVPVRVSYKGNKEKSLSNVRDFNLLIRMMEYHNVTWTWLDLLLAMKSECRRAIVSQAIKHKLLKMKTVADDSPSPQEEDKARMLLGAKLMPGENKSVKKGVFKFPK</sequence>
<comment type="caution">
    <text evidence="4">The sequence shown here is derived from an EMBL/GenBank/DDBJ whole genome shotgun (WGS) entry which is preliminary data.</text>
</comment>
<protein>
    <recommendedName>
        <fullName evidence="3">FMP27/BLTP2/Hobbit GFWDK motif-containing RBG unit domain-containing protein</fullName>
    </recommendedName>
</protein>
<dbReference type="Proteomes" id="UP001075354">
    <property type="component" value="Chromosome 2"/>
</dbReference>
<dbReference type="Pfam" id="PF10344">
    <property type="entry name" value="Hobbit"/>
    <property type="match status" value="2"/>
</dbReference>
<evidence type="ECO:0000256" key="2">
    <source>
        <dbReference type="SAM" id="MobiDB-lite"/>
    </source>
</evidence>
<dbReference type="SMART" id="SM01214">
    <property type="entry name" value="Fmp27_GFWDK"/>
    <property type="match status" value="1"/>
</dbReference>
<dbReference type="PANTHER" id="PTHR15678">
    <property type="entry name" value="ANTIGEN MLAA-22-RELATED"/>
    <property type="match status" value="1"/>
</dbReference>
<feature type="coiled-coil region" evidence="1">
    <location>
        <begin position="1863"/>
        <end position="1935"/>
    </location>
</feature>
<name>A0AAV7Y3A3_9NEOP</name>
<evidence type="ECO:0000256" key="1">
    <source>
        <dbReference type="SAM" id="Coils"/>
    </source>
</evidence>
<proteinExistence type="predicted"/>
<evidence type="ECO:0000313" key="4">
    <source>
        <dbReference type="EMBL" id="KAJ1530729.1"/>
    </source>
</evidence>
<dbReference type="InterPro" id="IPR045167">
    <property type="entry name" value="Hobbit"/>
</dbReference>
<organism evidence="4 5">
    <name type="scientific">Megalurothrips usitatus</name>
    <name type="common">bean blossom thrips</name>
    <dbReference type="NCBI Taxonomy" id="439358"/>
    <lineage>
        <taxon>Eukaryota</taxon>
        <taxon>Metazoa</taxon>
        <taxon>Ecdysozoa</taxon>
        <taxon>Arthropoda</taxon>
        <taxon>Hexapoda</taxon>
        <taxon>Insecta</taxon>
        <taxon>Pterygota</taxon>
        <taxon>Neoptera</taxon>
        <taxon>Paraneoptera</taxon>
        <taxon>Thysanoptera</taxon>
        <taxon>Terebrantia</taxon>
        <taxon>Thripoidea</taxon>
        <taxon>Thripidae</taxon>
        <taxon>Megalurothrips</taxon>
    </lineage>
</organism>
<feature type="region of interest" description="Disordered" evidence="2">
    <location>
        <begin position="254"/>
        <end position="284"/>
    </location>
</feature>
<evidence type="ECO:0000313" key="5">
    <source>
        <dbReference type="Proteomes" id="UP001075354"/>
    </source>
</evidence>
<dbReference type="PANTHER" id="PTHR15678:SF6">
    <property type="entry name" value="BRIDGE-LIKE LIPID TRANSFER PROTEIN FAMILY MEMBER 2"/>
    <property type="match status" value="1"/>
</dbReference>
<keyword evidence="1" id="KW-0175">Coiled coil</keyword>
<accession>A0AAV7Y3A3</accession>